<dbReference type="Proteomes" id="UP000266723">
    <property type="component" value="Unassembled WGS sequence"/>
</dbReference>
<sequence>MFSKFRITFVLQVVETGPPKIRDELRQTGAGRLLSGRVAEGYRELVSSRGWLRLVGDLVVETGPPKIRDELRQTGAGRLLSGRVAEGYRELVSSRGWERLKLSLIRVELDRSLQAGTQARTI</sequence>
<evidence type="ECO:0000313" key="2">
    <source>
        <dbReference type="Proteomes" id="UP000266723"/>
    </source>
</evidence>
<gene>
    <name evidence="1" type="ORF">DY000_02015080</name>
</gene>
<dbReference type="EMBL" id="QGKV02000759">
    <property type="protein sequence ID" value="KAF3563822.1"/>
    <property type="molecule type" value="Genomic_DNA"/>
</dbReference>
<proteinExistence type="predicted"/>
<protein>
    <submittedName>
        <fullName evidence="1">Uncharacterized protein</fullName>
    </submittedName>
</protein>
<accession>A0ABQ7CWP8</accession>
<reference evidence="1 2" key="1">
    <citation type="journal article" date="2020" name="BMC Genomics">
        <title>Intraspecific diversification of the crop wild relative Brassica cretica Lam. using demographic model selection.</title>
        <authorList>
            <person name="Kioukis A."/>
            <person name="Michalopoulou V.A."/>
            <person name="Briers L."/>
            <person name="Pirintsos S."/>
            <person name="Studholme D.J."/>
            <person name="Pavlidis P."/>
            <person name="Sarris P.F."/>
        </authorList>
    </citation>
    <scope>NUCLEOTIDE SEQUENCE [LARGE SCALE GENOMIC DNA]</scope>
    <source>
        <strain evidence="2">cv. PFS-1207/04</strain>
    </source>
</reference>
<comment type="caution">
    <text evidence="1">The sequence shown here is derived from an EMBL/GenBank/DDBJ whole genome shotgun (WGS) entry which is preliminary data.</text>
</comment>
<evidence type="ECO:0000313" key="1">
    <source>
        <dbReference type="EMBL" id="KAF3563822.1"/>
    </source>
</evidence>
<keyword evidence="2" id="KW-1185">Reference proteome</keyword>
<name>A0ABQ7CWP8_BRACR</name>
<organism evidence="1 2">
    <name type="scientific">Brassica cretica</name>
    <name type="common">Mustard</name>
    <dbReference type="NCBI Taxonomy" id="69181"/>
    <lineage>
        <taxon>Eukaryota</taxon>
        <taxon>Viridiplantae</taxon>
        <taxon>Streptophyta</taxon>
        <taxon>Embryophyta</taxon>
        <taxon>Tracheophyta</taxon>
        <taxon>Spermatophyta</taxon>
        <taxon>Magnoliopsida</taxon>
        <taxon>eudicotyledons</taxon>
        <taxon>Gunneridae</taxon>
        <taxon>Pentapetalae</taxon>
        <taxon>rosids</taxon>
        <taxon>malvids</taxon>
        <taxon>Brassicales</taxon>
        <taxon>Brassicaceae</taxon>
        <taxon>Brassiceae</taxon>
        <taxon>Brassica</taxon>
    </lineage>
</organism>